<keyword evidence="4 7" id="KW-0274">FAD</keyword>
<evidence type="ECO:0000256" key="7">
    <source>
        <dbReference type="RuleBase" id="RU362125"/>
    </source>
</evidence>
<comment type="similarity">
    <text evidence="2 7">Belongs to the acyl-CoA dehydrogenase family.</text>
</comment>
<protein>
    <submittedName>
        <fullName evidence="11">Acyl-CoA dehydrogenase</fullName>
    </submittedName>
</protein>
<keyword evidence="12" id="KW-1185">Reference proteome</keyword>
<name>A0A364V5M5_9CORY</name>
<evidence type="ECO:0000256" key="5">
    <source>
        <dbReference type="ARBA" id="ARBA00023002"/>
    </source>
</evidence>
<dbReference type="EMBL" id="QHCV01000048">
    <property type="protein sequence ID" value="RAV31934.1"/>
    <property type="molecule type" value="Genomic_DNA"/>
</dbReference>
<evidence type="ECO:0000256" key="4">
    <source>
        <dbReference type="ARBA" id="ARBA00022827"/>
    </source>
</evidence>
<comment type="catalytic activity">
    <reaction evidence="6">
        <text>a 2,3-saturated acyl-CoA + A = a 2,3-dehydroacyl-CoA + AH2</text>
        <dbReference type="Rhea" id="RHEA:48608"/>
        <dbReference type="ChEBI" id="CHEBI:13193"/>
        <dbReference type="ChEBI" id="CHEBI:17499"/>
        <dbReference type="ChEBI" id="CHEBI:60015"/>
        <dbReference type="ChEBI" id="CHEBI:65111"/>
    </reaction>
</comment>
<dbReference type="FunFam" id="2.40.110.10:FF:000002">
    <property type="entry name" value="Acyl-CoA dehydrogenase fadE12"/>
    <property type="match status" value="1"/>
</dbReference>
<organism evidence="11 12">
    <name type="scientific">Corynebacterium heidelbergense</name>
    <dbReference type="NCBI Taxonomy" id="2055947"/>
    <lineage>
        <taxon>Bacteria</taxon>
        <taxon>Bacillati</taxon>
        <taxon>Actinomycetota</taxon>
        <taxon>Actinomycetes</taxon>
        <taxon>Mycobacteriales</taxon>
        <taxon>Corynebacteriaceae</taxon>
        <taxon>Corynebacterium</taxon>
    </lineage>
</organism>
<comment type="cofactor">
    <cofactor evidence="1 7">
        <name>FAD</name>
        <dbReference type="ChEBI" id="CHEBI:57692"/>
    </cofactor>
</comment>
<dbReference type="RefSeq" id="WP_113630831.1">
    <property type="nucleotide sequence ID" value="NZ_QHCV01000048.1"/>
</dbReference>
<dbReference type="InterPro" id="IPR037069">
    <property type="entry name" value="AcylCoA_DH/ox_N_sf"/>
</dbReference>
<dbReference type="PANTHER" id="PTHR43884">
    <property type="entry name" value="ACYL-COA DEHYDROGENASE"/>
    <property type="match status" value="1"/>
</dbReference>
<dbReference type="GO" id="GO:0050660">
    <property type="term" value="F:flavin adenine dinucleotide binding"/>
    <property type="evidence" value="ECO:0007669"/>
    <property type="project" value="InterPro"/>
</dbReference>
<evidence type="ECO:0000256" key="6">
    <source>
        <dbReference type="ARBA" id="ARBA00052546"/>
    </source>
</evidence>
<dbReference type="InterPro" id="IPR036250">
    <property type="entry name" value="AcylCo_DH-like_C"/>
</dbReference>
<reference evidence="11 12" key="1">
    <citation type="journal article" date="2018" name="Syst. Appl. Microbiol.">
        <title>Corynebacterium heidelbergense sp. nov., isolated from the preen glands of Egyptian geese (Alopochen aegyptiacus).</title>
        <authorList>
            <person name="Braun M.S."/>
            <person name="Wang E."/>
            <person name="Zimmermann S."/>
            <person name="Wink M."/>
        </authorList>
    </citation>
    <scope>NUCLEOTIDE SEQUENCE [LARGE SCALE GENOMIC DNA]</scope>
    <source>
        <strain evidence="11 12">647</strain>
    </source>
</reference>
<accession>A0A364V5M5</accession>
<dbReference type="GO" id="GO:0003995">
    <property type="term" value="F:acyl-CoA dehydrogenase activity"/>
    <property type="evidence" value="ECO:0007669"/>
    <property type="project" value="TreeGrafter"/>
</dbReference>
<evidence type="ECO:0000313" key="11">
    <source>
        <dbReference type="EMBL" id="RAV31934.1"/>
    </source>
</evidence>
<dbReference type="SUPFAM" id="SSF47203">
    <property type="entry name" value="Acyl-CoA dehydrogenase C-terminal domain-like"/>
    <property type="match status" value="1"/>
</dbReference>
<dbReference type="PANTHER" id="PTHR43884:SF12">
    <property type="entry name" value="ISOVALERYL-COA DEHYDROGENASE, MITOCHONDRIAL-RELATED"/>
    <property type="match status" value="1"/>
</dbReference>
<dbReference type="InterPro" id="IPR009100">
    <property type="entry name" value="AcylCoA_DH/oxidase_NM_dom_sf"/>
</dbReference>
<dbReference type="Proteomes" id="UP000251577">
    <property type="component" value="Unassembled WGS sequence"/>
</dbReference>
<dbReference type="InterPro" id="IPR046373">
    <property type="entry name" value="Acyl-CoA_Oxase/DH_mid-dom_sf"/>
</dbReference>
<evidence type="ECO:0000313" key="12">
    <source>
        <dbReference type="Proteomes" id="UP000251577"/>
    </source>
</evidence>
<feature type="domain" description="Acyl-CoA oxidase/dehydrogenase middle" evidence="9">
    <location>
        <begin position="129"/>
        <end position="225"/>
    </location>
</feature>
<dbReference type="Pfam" id="PF02771">
    <property type="entry name" value="Acyl-CoA_dh_N"/>
    <property type="match status" value="1"/>
</dbReference>
<dbReference type="InterPro" id="IPR009075">
    <property type="entry name" value="AcylCo_DH/oxidase_C"/>
</dbReference>
<dbReference type="Gene3D" id="1.10.540.10">
    <property type="entry name" value="Acyl-CoA dehydrogenase/oxidase, N-terminal domain"/>
    <property type="match status" value="1"/>
</dbReference>
<comment type="caution">
    <text evidence="11">The sequence shown here is derived from an EMBL/GenBank/DDBJ whole genome shotgun (WGS) entry which is preliminary data.</text>
</comment>
<evidence type="ECO:0000256" key="1">
    <source>
        <dbReference type="ARBA" id="ARBA00001974"/>
    </source>
</evidence>
<dbReference type="InterPro" id="IPR013786">
    <property type="entry name" value="AcylCoA_DH/ox_N"/>
</dbReference>
<dbReference type="Gene3D" id="2.40.110.10">
    <property type="entry name" value="Butyryl-CoA Dehydrogenase, subunit A, domain 2"/>
    <property type="match status" value="1"/>
</dbReference>
<evidence type="ECO:0000259" key="8">
    <source>
        <dbReference type="Pfam" id="PF00441"/>
    </source>
</evidence>
<evidence type="ECO:0000256" key="3">
    <source>
        <dbReference type="ARBA" id="ARBA00022630"/>
    </source>
</evidence>
<proteinExistence type="inferred from homology"/>
<dbReference type="Gene3D" id="1.20.140.10">
    <property type="entry name" value="Butyryl-CoA Dehydrogenase, subunit A, domain 3"/>
    <property type="match status" value="1"/>
</dbReference>
<keyword evidence="3 7" id="KW-0285">Flavoprotein</keyword>
<dbReference type="FunFam" id="1.10.540.10:FF:000002">
    <property type="entry name" value="Acyl-CoA dehydrogenase FadE19"/>
    <property type="match status" value="1"/>
</dbReference>
<evidence type="ECO:0000259" key="9">
    <source>
        <dbReference type="Pfam" id="PF02770"/>
    </source>
</evidence>
<sequence>MKNYLPRNIFEDEHNMFRETVRDFVEAEIRPNVDRWHEQGYVDREMFKKAGEMGLLGIMAPEQYGGGGMPDYRFNAVLTEELAAADSGSVIVSIQTINDLVIPYLDRFANEEQKERFLKPLCQGDKIAALALTEPGAGADLAGIRTFARKQEDGSYLLNGAKTFISNGVQADFTLVITVTDPSKGRAGVSMMIVEDGMEGYTKNGPLKKVGLKSQDTAELSFQDVRIPPENLLGQEGAAFEYVRTNLAQERLCIAVGSIATSRRAFDLVYKHSQERETFGNRLVDHQAYRWELAKLAIDIQASQSFVDAAIMAKVNGTLDEVTGAMAKYQTTELQVEVVNRALQLHGGYGFMLEYPIATHYLDTRVQPIYGGPNEIMLEIISRKLAKGDRAKKPLTA</sequence>
<keyword evidence="5 7" id="KW-0560">Oxidoreductase</keyword>
<dbReference type="AlphaFoldDB" id="A0A364V5M5"/>
<evidence type="ECO:0000256" key="2">
    <source>
        <dbReference type="ARBA" id="ARBA00009347"/>
    </source>
</evidence>
<gene>
    <name evidence="11" type="ORF">DLJ54_05800</name>
</gene>
<dbReference type="FunFam" id="1.20.140.10:FF:000001">
    <property type="entry name" value="Acyl-CoA dehydrogenase"/>
    <property type="match status" value="1"/>
</dbReference>
<feature type="domain" description="Acyl-CoA dehydrogenase/oxidase N-terminal" evidence="10">
    <location>
        <begin position="12"/>
        <end position="125"/>
    </location>
</feature>
<feature type="domain" description="Acyl-CoA dehydrogenase/oxidase C-terminal" evidence="8">
    <location>
        <begin position="240"/>
        <end position="385"/>
    </location>
</feature>
<evidence type="ECO:0000259" key="10">
    <source>
        <dbReference type="Pfam" id="PF02771"/>
    </source>
</evidence>
<dbReference type="Pfam" id="PF02770">
    <property type="entry name" value="Acyl-CoA_dh_M"/>
    <property type="match status" value="1"/>
</dbReference>
<dbReference type="Pfam" id="PF00441">
    <property type="entry name" value="Acyl-CoA_dh_1"/>
    <property type="match status" value="1"/>
</dbReference>
<dbReference type="InterPro" id="IPR006091">
    <property type="entry name" value="Acyl-CoA_Oxase/DH_mid-dom"/>
</dbReference>
<dbReference type="SUPFAM" id="SSF56645">
    <property type="entry name" value="Acyl-CoA dehydrogenase NM domain-like"/>
    <property type="match status" value="1"/>
</dbReference>